<feature type="region of interest" description="Disordered" evidence="1">
    <location>
        <begin position="759"/>
        <end position="778"/>
    </location>
</feature>
<dbReference type="EMBL" id="MCGR01000007">
    <property type="protein sequence ID" value="ORY89073.1"/>
    <property type="molecule type" value="Genomic_DNA"/>
</dbReference>
<evidence type="ECO:0000256" key="1">
    <source>
        <dbReference type="SAM" id="MobiDB-lite"/>
    </source>
</evidence>
<name>A0A1Y2G091_9BASI</name>
<evidence type="ECO:0000313" key="2">
    <source>
        <dbReference type="EMBL" id="ORY89073.1"/>
    </source>
</evidence>
<feature type="compositionally biased region" description="Low complexity" evidence="1">
    <location>
        <begin position="229"/>
        <end position="263"/>
    </location>
</feature>
<feature type="compositionally biased region" description="Polar residues" evidence="1">
    <location>
        <begin position="593"/>
        <end position="603"/>
    </location>
</feature>
<feature type="compositionally biased region" description="Basic and acidic residues" evidence="1">
    <location>
        <begin position="321"/>
        <end position="338"/>
    </location>
</feature>
<comment type="caution">
    <text evidence="2">The sequence shown here is derived from an EMBL/GenBank/DDBJ whole genome shotgun (WGS) entry which is preliminary data.</text>
</comment>
<evidence type="ECO:0000313" key="3">
    <source>
        <dbReference type="Proteomes" id="UP000193467"/>
    </source>
</evidence>
<keyword evidence="3" id="KW-1185">Reference proteome</keyword>
<dbReference type="STRING" id="106004.A0A1Y2G091"/>
<feature type="compositionally biased region" description="Gly residues" evidence="1">
    <location>
        <begin position="838"/>
        <end position="848"/>
    </location>
</feature>
<feature type="compositionally biased region" description="Basic residues" evidence="1">
    <location>
        <begin position="265"/>
        <end position="275"/>
    </location>
</feature>
<feature type="compositionally biased region" description="Basic and acidic residues" evidence="1">
    <location>
        <begin position="495"/>
        <end position="505"/>
    </location>
</feature>
<proteinExistence type="predicted"/>
<gene>
    <name evidence="2" type="ORF">BCR35DRAFT_300872</name>
</gene>
<feature type="region of interest" description="Disordered" evidence="1">
    <location>
        <begin position="483"/>
        <end position="505"/>
    </location>
</feature>
<dbReference type="Proteomes" id="UP000193467">
    <property type="component" value="Unassembled WGS sequence"/>
</dbReference>
<feature type="region of interest" description="Disordered" evidence="1">
    <location>
        <begin position="714"/>
        <end position="744"/>
    </location>
</feature>
<feature type="compositionally biased region" description="Low complexity" evidence="1">
    <location>
        <begin position="977"/>
        <end position="989"/>
    </location>
</feature>
<dbReference type="OrthoDB" id="2548929at2759"/>
<protein>
    <recommendedName>
        <fullName evidence="4">Proteophosphoglycan ppg4</fullName>
    </recommendedName>
</protein>
<accession>A0A1Y2G091</accession>
<feature type="compositionally biased region" description="Low complexity" evidence="1">
    <location>
        <begin position="74"/>
        <end position="96"/>
    </location>
</feature>
<feature type="compositionally biased region" description="Polar residues" evidence="1">
    <location>
        <begin position="1024"/>
        <end position="1039"/>
    </location>
</feature>
<feature type="region of interest" description="Disordered" evidence="1">
    <location>
        <begin position="829"/>
        <end position="1075"/>
    </location>
</feature>
<feature type="compositionally biased region" description="Low complexity" evidence="1">
    <location>
        <begin position="292"/>
        <end position="315"/>
    </location>
</feature>
<evidence type="ECO:0008006" key="4">
    <source>
        <dbReference type="Google" id="ProtNLM"/>
    </source>
</evidence>
<reference evidence="2 3" key="1">
    <citation type="submission" date="2016-07" db="EMBL/GenBank/DDBJ databases">
        <title>Pervasive Adenine N6-methylation of Active Genes in Fungi.</title>
        <authorList>
            <consortium name="DOE Joint Genome Institute"/>
            <person name="Mondo S.J."/>
            <person name="Dannebaum R.O."/>
            <person name="Kuo R.C."/>
            <person name="Labutti K."/>
            <person name="Haridas S."/>
            <person name="Kuo A."/>
            <person name="Salamov A."/>
            <person name="Ahrendt S.R."/>
            <person name="Lipzen A."/>
            <person name="Sullivan W."/>
            <person name="Andreopoulos W.B."/>
            <person name="Clum A."/>
            <person name="Lindquist E."/>
            <person name="Daum C."/>
            <person name="Ramamoorthy G.K."/>
            <person name="Gryganskyi A."/>
            <person name="Culley D."/>
            <person name="Magnuson J.K."/>
            <person name="James T.Y."/>
            <person name="O'Malley M.A."/>
            <person name="Stajich J.E."/>
            <person name="Spatafora J.W."/>
            <person name="Visel A."/>
            <person name="Grigoriev I.V."/>
        </authorList>
    </citation>
    <scope>NUCLEOTIDE SEQUENCE [LARGE SCALE GENOMIC DNA]</scope>
    <source>
        <strain evidence="2 3">62-1032</strain>
    </source>
</reference>
<feature type="compositionally biased region" description="Low complexity" evidence="1">
    <location>
        <begin position="1040"/>
        <end position="1061"/>
    </location>
</feature>
<sequence>MSTPLLVGAASSLLGGHLKPEEAVIPLSNQRDWWAWWTVWLGVCLLAWLGNPTPASFRTHLTSLSFYTHLRRLSSPSRSPNSTSTTNKPTPNAKPSDNAPSHVLSFSNRISLSVRTPPYTLRSYFFFSIVIMSPPPPSLDAALSSAKAQRAARAAGRTVDEEGGESPLLLDKSEQEIWVGAFGRWYSWKGWSQQGEEGEEEERRGRLRRGVKGMEREDHLAAVETTTVDPEPATPTTSDPTDSNEPPLSPTSRSSAAATTNRNPRSNKRVFRAGQRRASPNSLARLRTKNESANSTANNSTNPSTASSACATPPSGSVEGQHSKAASEDWDATVRDTGRSAGSTAGKGHPPLPGHFDLRGSGSGDGDGATTTTTAEDDATDDPVLVELKMQVEELKTATAENESRLQDELEVLRGKKKEEDQFRAELKAKTKVLEEQKRVADLRRVEAERELGERRSAMRGVQERVDRVKSEIGKIEKRELEVEEKKEKKKRDRREREKKLREDVGKKKEELKGVEEGVEELLEKVRGLERSVESKREVLLNKRNEMTARSMGFGAYGGGMPGGMGMAGAQAFRRTPGPLSAPFGHMHGMTGPGNNSRPSSIRSGYGGNHAYASAPSSPTLAAHPVPVSPLDDSASYSDAATKFYGGAFAPEPYRSSANHSQQGFLEHRLQHRRAEQLVDGLIQPTNLTSTLPSADDIPTSFLPFDFDANDLSPFGPGSSTRPSSLCAHDDANGTGSGATRSRPQLALPLQYLDSGLLASSESPGLEGPLSPMTPHQTSLIPSQLFQMLDEDEEDEFVMPDSPTFGAGNRDEWKGLGLDVEDDADLSATVKGKKSVGGSAGGSAGGSKEGSEAGSDGRKRDDSLSPRVLSPISPVSAHSHHSDTASPRPHPSLLSTNNLAASADTASPSPTSAVVPPAFSPWDSTDQLLSHRLSPQEDDLPRAGLSLNPDAKAFAFQPRASPTSSLPPSAIGHGVRSASSSSSNGGASSPTTGAFNSIIGPPVKSRMEFSSTNGAPSAHPLGHATTSSGSRFDFNNWQKAPSPVVAPATSTTTSAAPSASAFDPFNDELLGPLKK</sequence>
<feature type="region of interest" description="Disordered" evidence="1">
    <location>
        <begin position="73"/>
        <end position="101"/>
    </location>
</feature>
<feature type="compositionally biased region" description="Low complexity" evidence="1">
    <location>
        <begin position="900"/>
        <end position="921"/>
    </location>
</feature>
<feature type="region of interest" description="Disordered" evidence="1">
    <location>
        <begin position="191"/>
        <end position="382"/>
    </location>
</feature>
<feature type="compositionally biased region" description="Basic and acidic residues" evidence="1">
    <location>
        <begin position="212"/>
        <end position="221"/>
    </location>
</feature>
<organism evidence="2 3">
    <name type="scientific">Leucosporidium creatinivorum</name>
    <dbReference type="NCBI Taxonomy" id="106004"/>
    <lineage>
        <taxon>Eukaryota</taxon>
        <taxon>Fungi</taxon>
        <taxon>Dikarya</taxon>
        <taxon>Basidiomycota</taxon>
        <taxon>Pucciniomycotina</taxon>
        <taxon>Microbotryomycetes</taxon>
        <taxon>Leucosporidiales</taxon>
        <taxon>Leucosporidium</taxon>
    </lineage>
</organism>
<feature type="region of interest" description="Disordered" evidence="1">
    <location>
        <begin position="589"/>
        <end position="611"/>
    </location>
</feature>
<dbReference type="InParanoid" id="A0A1Y2G091"/>
<dbReference type="AlphaFoldDB" id="A0A1Y2G091"/>
<feature type="compositionally biased region" description="Basic and acidic residues" evidence="1">
    <location>
        <begin position="849"/>
        <end position="864"/>
    </location>
</feature>